<evidence type="ECO:0008006" key="3">
    <source>
        <dbReference type="Google" id="ProtNLM"/>
    </source>
</evidence>
<reference evidence="1" key="1">
    <citation type="journal article" date="2014" name="Int. J. Syst. Evol. Microbiol.">
        <title>Complete genome sequence of Corynebacterium casei LMG S-19264T (=DSM 44701T), isolated from a smear-ripened cheese.</title>
        <authorList>
            <consortium name="US DOE Joint Genome Institute (JGI-PGF)"/>
            <person name="Walter F."/>
            <person name="Albersmeier A."/>
            <person name="Kalinowski J."/>
            <person name="Ruckert C."/>
        </authorList>
    </citation>
    <scope>NUCLEOTIDE SEQUENCE</scope>
    <source>
        <strain evidence="1">CGMCC 1.10998</strain>
    </source>
</reference>
<evidence type="ECO:0000313" key="1">
    <source>
        <dbReference type="EMBL" id="GGC93722.1"/>
    </source>
</evidence>
<gene>
    <name evidence="1" type="ORF">GCM10011396_46290</name>
</gene>
<name>A0A916UYL3_9BURK</name>
<protein>
    <recommendedName>
        <fullName evidence="3">FUSC family protein</fullName>
    </recommendedName>
</protein>
<dbReference type="AlphaFoldDB" id="A0A916UYL3"/>
<sequence length="346" mass="37237">MSSSFWNKPGFRQQLPATLRQVLKALVAAALAWVAADALHLPQAHWAVISTLVVVQGTLGTTVRAGRDRVLATAFGAAAGTLASLAHSWSWPMPVLLIAALGPAVLLASMRRDFRTAPIAAMIVISSISSHVSPVGAALLRVAEISLGAVIGIAVSRWFLPVPTQARMQLDAVHLLEQLCDYAAGIGRAPDKGQELTEEQAEERAARIRSYLREAAVIARDARHEGKLVHEHAQELATSLRRLYEDLALIKRVAAQARRRAPGLHPLLEQLGSGLQEALQQELRQLAEGGPETGRPVLESLLESLAPNAERPAGGDLRAVLRYALSSLKRQLDTVSGLLRYDATPK</sequence>
<dbReference type="EMBL" id="BMED01000006">
    <property type="protein sequence ID" value="GGC93722.1"/>
    <property type="molecule type" value="Genomic_DNA"/>
</dbReference>
<keyword evidence="2" id="KW-1185">Reference proteome</keyword>
<dbReference type="Proteomes" id="UP000637423">
    <property type="component" value="Unassembled WGS sequence"/>
</dbReference>
<dbReference type="RefSeq" id="WP_188568521.1">
    <property type="nucleotide sequence ID" value="NZ_BMED01000006.1"/>
</dbReference>
<dbReference type="GO" id="GO:0005886">
    <property type="term" value="C:plasma membrane"/>
    <property type="evidence" value="ECO:0007669"/>
    <property type="project" value="InterPro"/>
</dbReference>
<dbReference type="Pfam" id="PF04632">
    <property type="entry name" value="FUSC"/>
    <property type="match status" value="1"/>
</dbReference>
<organism evidence="1 2">
    <name type="scientific">Undibacterium terreum</name>
    <dbReference type="NCBI Taxonomy" id="1224302"/>
    <lineage>
        <taxon>Bacteria</taxon>
        <taxon>Pseudomonadati</taxon>
        <taxon>Pseudomonadota</taxon>
        <taxon>Betaproteobacteria</taxon>
        <taxon>Burkholderiales</taxon>
        <taxon>Oxalobacteraceae</taxon>
        <taxon>Undibacterium</taxon>
    </lineage>
</organism>
<accession>A0A916UYL3</accession>
<dbReference type="InterPro" id="IPR006726">
    <property type="entry name" value="PHBA_efflux_AaeB/fusaric-R"/>
</dbReference>
<comment type="caution">
    <text evidence="1">The sequence shown here is derived from an EMBL/GenBank/DDBJ whole genome shotgun (WGS) entry which is preliminary data.</text>
</comment>
<reference evidence="1" key="2">
    <citation type="submission" date="2020-09" db="EMBL/GenBank/DDBJ databases">
        <authorList>
            <person name="Sun Q."/>
            <person name="Zhou Y."/>
        </authorList>
    </citation>
    <scope>NUCLEOTIDE SEQUENCE</scope>
    <source>
        <strain evidence="1">CGMCC 1.10998</strain>
    </source>
</reference>
<proteinExistence type="predicted"/>
<dbReference type="GO" id="GO:0022857">
    <property type="term" value="F:transmembrane transporter activity"/>
    <property type="evidence" value="ECO:0007669"/>
    <property type="project" value="InterPro"/>
</dbReference>
<evidence type="ECO:0000313" key="2">
    <source>
        <dbReference type="Proteomes" id="UP000637423"/>
    </source>
</evidence>